<feature type="repeat" description="PPR" evidence="2">
    <location>
        <begin position="636"/>
        <end position="671"/>
    </location>
</feature>
<feature type="region of interest" description="Disordered" evidence="3">
    <location>
        <begin position="32"/>
        <end position="55"/>
    </location>
</feature>
<dbReference type="Gene3D" id="1.25.40.10">
    <property type="entry name" value="Tetratricopeptide repeat domain"/>
    <property type="match status" value="3"/>
</dbReference>
<evidence type="ECO:0000256" key="3">
    <source>
        <dbReference type="SAM" id="MobiDB-lite"/>
    </source>
</evidence>
<dbReference type="GO" id="GO:0007005">
    <property type="term" value="P:mitochondrion organization"/>
    <property type="evidence" value="ECO:0007669"/>
    <property type="project" value="TreeGrafter"/>
</dbReference>
<dbReference type="PANTHER" id="PTHR47934">
    <property type="entry name" value="PENTATRICOPEPTIDE REPEAT-CONTAINING PROTEIN PET309, MITOCHONDRIAL"/>
    <property type="match status" value="1"/>
</dbReference>
<dbReference type="PANTHER" id="PTHR47934:SF6">
    <property type="entry name" value="MITOCHONDRIAL GROUP I INTRON SPLICING FACTOR CCM1-RELATED"/>
    <property type="match status" value="1"/>
</dbReference>
<dbReference type="Pfam" id="PF01535">
    <property type="entry name" value="PPR"/>
    <property type="match status" value="1"/>
</dbReference>
<evidence type="ECO:0000256" key="1">
    <source>
        <dbReference type="ARBA" id="ARBA00022737"/>
    </source>
</evidence>
<dbReference type="InterPro" id="IPR011990">
    <property type="entry name" value="TPR-like_helical_dom_sf"/>
</dbReference>
<feature type="repeat" description="PPR" evidence="2">
    <location>
        <begin position="713"/>
        <end position="747"/>
    </location>
</feature>
<feature type="repeat" description="PPR" evidence="2">
    <location>
        <begin position="672"/>
        <end position="702"/>
    </location>
</feature>
<evidence type="ECO:0000313" key="5">
    <source>
        <dbReference type="EMBL" id="KAF8450646.1"/>
    </source>
</evidence>
<reference evidence="5" key="1">
    <citation type="submission" date="2019-10" db="EMBL/GenBank/DDBJ databases">
        <authorList>
            <consortium name="DOE Joint Genome Institute"/>
            <person name="Kuo A."/>
            <person name="Miyauchi S."/>
            <person name="Kiss E."/>
            <person name="Drula E."/>
            <person name="Kohler A."/>
            <person name="Sanchez-Garcia M."/>
            <person name="Andreopoulos B."/>
            <person name="Barry K.W."/>
            <person name="Bonito G."/>
            <person name="Buee M."/>
            <person name="Carver A."/>
            <person name="Chen C."/>
            <person name="Cichocki N."/>
            <person name="Clum A."/>
            <person name="Culley D."/>
            <person name="Crous P.W."/>
            <person name="Fauchery L."/>
            <person name="Girlanda M."/>
            <person name="Hayes R."/>
            <person name="Keri Z."/>
            <person name="LaButti K."/>
            <person name="Lipzen A."/>
            <person name="Lombard V."/>
            <person name="Magnuson J."/>
            <person name="Maillard F."/>
            <person name="Morin E."/>
            <person name="Murat C."/>
            <person name="Nolan M."/>
            <person name="Ohm R."/>
            <person name="Pangilinan J."/>
            <person name="Pereira M."/>
            <person name="Perotto S."/>
            <person name="Peter M."/>
            <person name="Riley R."/>
            <person name="Sitrit Y."/>
            <person name="Stielow B."/>
            <person name="Szollosi G."/>
            <person name="Zifcakova L."/>
            <person name="Stursova M."/>
            <person name="Spatafora J.W."/>
            <person name="Tedersoo L."/>
            <person name="Vaario L.-M."/>
            <person name="Yamada A."/>
            <person name="Yan M."/>
            <person name="Wang P."/>
            <person name="Xu J."/>
            <person name="Bruns T."/>
            <person name="Baldrian P."/>
            <person name="Vilgalys R."/>
            <person name="Henrissat B."/>
            <person name="Grigoriev I.V."/>
            <person name="Hibbett D."/>
            <person name="Nagy L.G."/>
            <person name="Martin F.M."/>
        </authorList>
    </citation>
    <scope>NUCLEOTIDE SEQUENCE</scope>
    <source>
        <strain evidence="5">BED1</strain>
    </source>
</reference>
<evidence type="ECO:0000259" key="4">
    <source>
        <dbReference type="Pfam" id="PF23276"/>
    </source>
</evidence>
<dbReference type="InterPro" id="IPR051114">
    <property type="entry name" value="Mito_RNA_Proc_CCM1"/>
</dbReference>
<dbReference type="Pfam" id="PF23276">
    <property type="entry name" value="TPR_24"/>
    <property type="match status" value="1"/>
</dbReference>
<dbReference type="GO" id="GO:0006396">
    <property type="term" value="P:RNA processing"/>
    <property type="evidence" value="ECO:0007669"/>
    <property type="project" value="TreeGrafter"/>
</dbReference>
<name>A0AAD4C6V7_BOLED</name>
<keyword evidence="1" id="KW-0677">Repeat</keyword>
<dbReference type="NCBIfam" id="TIGR00756">
    <property type="entry name" value="PPR"/>
    <property type="match status" value="2"/>
</dbReference>
<dbReference type="EMBL" id="WHUW01000002">
    <property type="protein sequence ID" value="KAF8450646.1"/>
    <property type="molecule type" value="Genomic_DNA"/>
</dbReference>
<dbReference type="AlphaFoldDB" id="A0AAD4C6V7"/>
<dbReference type="Pfam" id="PF12854">
    <property type="entry name" value="PPR_1"/>
    <property type="match status" value="1"/>
</dbReference>
<dbReference type="PROSITE" id="PS51375">
    <property type="entry name" value="PPR"/>
    <property type="match status" value="4"/>
</dbReference>
<feature type="domain" description="Pentatricopeptide repeat-containing protein-mitochondrial" evidence="4">
    <location>
        <begin position="520"/>
        <end position="622"/>
    </location>
</feature>
<accession>A0AAD4C6V7</accession>
<dbReference type="GO" id="GO:0003729">
    <property type="term" value="F:mRNA binding"/>
    <property type="evidence" value="ECO:0007669"/>
    <property type="project" value="TreeGrafter"/>
</dbReference>
<dbReference type="Proteomes" id="UP001194468">
    <property type="component" value="Unassembled WGS sequence"/>
</dbReference>
<sequence>MVEPLAAAIKSRPSAARLLALALTSMARPARRPFPNDFFSPLPRQSKGKEKAVEPPSIECNQCRLPSSDPMSSTSCIARHSPWCPIRNRLFMLDQVIPRRPQPLSHPSQRCTRRHSSSAARIITSQTRLPQTVRPTHEPEESVDNLRSLLTARTPFDPEHAWHLYMAVQADASNPTLTPREHLRFIQRLLNAFELYGNALPDLPMLYTWGTRLEPVLRDLKSHLDDASPEIIPLKCFTAQVHAWLGDVEQASHLIREIRGSRLSHADRCTLMCVYRNILVLLRHRQGAPCALDLLVREWKFLGPLCHTRTSTLPQAAPFRKAIHNLLADISDGASLLHSHSQSGQDDRSHMGELLLETYCAKKLLHQAHALVLEMGRQQLPVQFHLQAKLTRLLAQQDRFTLAHEIFASMEPSIDPRLYYSTGLHLYARHGDVDRAELFFSKHNDNNWSLPVARCMLMHAYAVAGRADTVVELFHKFFPTTPEGGNFLTERPGIIHYTTVILAHAELANSDGIDFWLEKMLEAGCRPDGHVYSIILQSFARQGDVDSVAAIFDQMRKAEIKPDRVHYTSVITLLARRKDAVAAEAFYLQALREGINPDRKMITSLMNAHVEAGSWEGVVRIFDYLRQSSHFRCDLSIEVYNTLLKAYVLIGTPFRVVLSMFRKLEQVGVRPDRYTYALVIQSACDAGNMNVAEELFSEMGEKAKSWGPLSHFDAYMLTIIMAGYVRQRSTAQVKACYEDMQRRGIRPSSVTYKQVLQAYANDRTEASLKLGESFLRRIMDADAGDPSWIGSESRPSALGNLYSPLMLVYARKQKPEEVRRLFNGMLEAGGGSSLESLTIILDVHRRTNNIDVVRQLWPQIWELALRLSCADMFFEGDNTTSTPILRRRSNLLCMPLSIYIDALSVAGEHRAVLDAWTRAKAEGFSFDAHNWNHLAVALVRAGELDRAFEVLERVLIPYSRKGPTVRDPSPESPLVFDVMALDVDMPASDAPMRRKTRRAKAVKTATKTVGSRLVSESSTDFAHPLHILRQVIPGLSMWRPHAVTLQVLSNVLGHLQRGRLVQPVRAANTPPATLQNHADSQSQVEMASATLQRVYRNYPEAVRAVLLFERRQARREAVQRAPKQWIQVKQE</sequence>
<reference evidence="5" key="2">
    <citation type="journal article" date="2020" name="Nat. Commun.">
        <title>Large-scale genome sequencing of mycorrhizal fungi provides insights into the early evolution of symbiotic traits.</title>
        <authorList>
            <person name="Miyauchi S."/>
            <person name="Kiss E."/>
            <person name="Kuo A."/>
            <person name="Drula E."/>
            <person name="Kohler A."/>
            <person name="Sanchez-Garcia M."/>
            <person name="Morin E."/>
            <person name="Andreopoulos B."/>
            <person name="Barry K.W."/>
            <person name="Bonito G."/>
            <person name="Buee M."/>
            <person name="Carver A."/>
            <person name="Chen C."/>
            <person name="Cichocki N."/>
            <person name="Clum A."/>
            <person name="Culley D."/>
            <person name="Crous P.W."/>
            <person name="Fauchery L."/>
            <person name="Girlanda M."/>
            <person name="Hayes R.D."/>
            <person name="Keri Z."/>
            <person name="LaButti K."/>
            <person name="Lipzen A."/>
            <person name="Lombard V."/>
            <person name="Magnuson J."/>
            <person name="Maillard F."/>
            <person name="Murat C."/>
            <person name="Nolan M."/>
            <person name="Ohm R.A."/>
            <person name="Pangilinan J."/>
            <person name="Pereira M.F."/>
            <person name="Perotto S."/>
            <person name="Peter M."/>
            <person name="Pfister S."/>
            <person name="Riley R."/>
            <person name="Sitrit Y."/>
            <person name="Stielow J.B."/>
            <person name="Szollosi G."/>
            <person name="Zifcakova L."/>
            <person name="Stursova M."/>
            <person name="Spatafora J.W."/>
            <person name="Tedersoo L."/>
            <person name="Vaario L.M."/>
            <person name="Yamada A."/>
            <person name="Yan M."/>
            <person name="Wang P."/>
            <person name="Xu J."/>
            <person name="Bruns T."/>
            <person name="Baldrian P."/>
            <person name="Vilgalys R."/>
            <person name="Dunand C."/>
            <person name="Henrissat B."/>
            <person name="Grigoriev I.V."/>
            <person name="Hibbett D."/>
            <person name="Nagy L.G."/>
            <person name="Martin F.M."/>
        </authorList>
    </citation>
    <scope>NUCLEOTIDE SEQUENCE</scope>
    <source>
        <strain evidence="5">BED1</strain>
    </source>
</reference>
<feature type="repeat" description="PPR" evidence="2">
    <location>
        <begin position="528"/>
        <end position="562"/>
    </location>
</feature>
<proteinExistence type="predicted"/>
<dbReference type="Pfam" id="PF13041">
    <property type="entry name" value="PPR_2"/>
    <property type="match status" value="1"/>
</dbReference>
<organism evidence="5 6">
    <name type="scientific">Boletus edulis BED1</name>
    <dbReference type="NCBI Taxonomy" id="1328754"/>
    <lineage>
        <taxon>Eukaryota</taxon>
        <taxon>Fungi</taxon>
        <taxon>Dikarya</taxon>
        <taxon>Basidiomycota</taxon>
        <taxon>Agaricomycotina</taxon>
        <taxon>Agaricomycetes</taxon>
        <taxon>Agaricomycetidae</taxon>
        <taxon>Boletales</taxon>
        <taxon>Boletineae</taxon>
        <taxon>Boletaceae</taxon>
        <taxon>Boletoideae</taxon>
        <taxon>Boletus</taxon>
    </lineage>
</organism>
<dbReference type="GO" id="GO:0005739">
    <property type="term" value="C:mitochondrion"/>
    <property type="evidence" value="ECO:0007669"/>
    <property type="project" value="TreeGrafter"/>
</dbReference>
<comment type="caution">
    <text evidence="5">The sequence shown here is derived from an EMBL/GenBank/DDBJ whole genome shotgun (WGS) entry which is preliminary data.</text>
</comment>
<gene>
    <name evidence="5" type="ORF">L210DRAFT_843838</name>
</gene>
<dbReference type="InterPro" id="IPR057027">
    <property type="entry name" value="TPR_mt"/>
</dbReference>
<keyword evidence="6" id="KW-1185">Reference proteome</keyword>
<evidence type="ECO:0000313" key="6">
    <source>
        <dbReference type="Proteomes" id="UP001194468"/>
    </source>
</evidence>
<dbReference type="InterPro" id="IPR002885">
    <property type="entry name" value="PPR_rpt"/>
</dbReference>
<protein>
    <recommendedName>
        <fullName evidence="4">Pentatricopeptide repeat-containing protein-mitochondrial domain-containing protein</fullName>
    </recommendedName>
</protein>
<evidence type="ECO:0000256" key="2">
    <source>
        <dbReference type="PROSITE-ProRule" id="PRU00708"/>
    </source>
</evidence>